<proteinExistence type="predicted"/>
<accession>A0A1Q5PBL7</accession>
<dbReference type="AlphaFoldDB" id="A0A1Q5PBL7"/>
<evidence type="ECO:0008006" key="3">
    <source>
        <dbReference type="Google" id="ProtNLM"/>
    </source>
</evidence>
<comment type="caution">
    <text evidence="1">The sequence shown here is derived from an EMBL/GenBank/DDBJ whole genome shotgun (WGS) entry which is preliminary data.</text>
</comment>
<evidence type="ECO:0000313" key="1">
    <source>
        <dbReference type="EMBL" id="OKL39604.1"/>
    </source>
</evidence>
<name>A0A1Q5PBL7_9BACT</name>
<dbReference type="RefSeq" id="WP_073852943.1">
    <property type="nucleotide sequence ID" value="NZ_LVWA01000008.1"/>
</dbReference>
<organism evidence="1 2">
    <name type="scientific">Pontibacter flavimaris</name>
    <dbReference type="NCBI Taxonomy" id="1797110"/>
    <lineage>
        <taxon>Bacteria</taxon>
        <taxon>Pseudomonadati</taxon>
        <taxon>Bacteroidota</taxon>
        <taxon>Cytophagia</taxon>
        <taxon>Cytophagales</taxon>
        <taxon>Hymenobacteraceae</taxon>
        <taxon>Pontibacter</taxon>
    </lineage>
</organism>
<dbReference type="Proteomes" id="UP000186551">
    <property type="component" value="Unassembled WGS sequence"/>
</dbReference>
<sequence length="130" mass="14855">MIIPNKFIQLDYNPTTDVLFIEWPNMHDYSLPEMRFIMEEVIASVKHYDIKKILADSRQSTITLDDETYGQLINGLALLLQTTRLEKFARLTTAELNRETIASHAASLVKDSIQYQSFDDAGVAMAWLTA</sequence>
<keyword evidence="2" id="KW-1185">Reference proteome</keyword>
<gene>
    <name evidence="1" type="ORF">A3841_01265</name>
</gene>
<protein>
    <recommendedName>
        <fullName evidence="3">STAS/SEC14 domain-containing protein</fullName>
    </recommendedName>
</protein>
<dbReference type="EMBL" id="LVWA01000008">
    <property type="protein sequence ID" value="OKL39604.1"/>
    <property type="molecule type" value="Genomic_DNA"/>
</dbReference>
<evidence type="ECO:0000313" key="2">
    <source>
        <dbReference type="Proteomes" id="UP000186551"/>
    </source>
</evidence>
<reference evidence="1 2" key="1">
    <citation type="submission" date="2016-03" db="EMBL/GenBank/DDBJ databases">
        <title>Genome sequence of Pontibacter sp. nov., of the family cytophagaceae, isolated from marine sediment of the Yellow Sea, China.</title>
        <authorList>
            <person name="Zhang G."/>
            <person name="Zhang R."/>
        </authorList>
    </citation>
    <scope>NUCLEOTIDE SEQUENCE [LARGE SCALE GENOMIC DNA]</scope>
    <source>
        <strain evidence="1 2">S10-8</strain>
    </source>
</reference>
<dbReference type="OrthoDB" id="852207at2"/>
<dbReference type="STRING" id="1797110.A3841_01265"/>